<dbReference type="GO" id="GO:0016020">
    <property type="term" value="C:membrane"/>
    <property type="evidence" value="ECO:0007669"/>
    <property type="project" value="UniProtKB-SubCell"/>
</dbReference>
<dbReference type="AlphaFoldDB" id="A0A0C3AXF3"/>
<feature type="transmembrane region" description="Helical" evidence="10">
    <location>
        <begin position="252"/>
        <end position="271"/>
    </location>
</feature>
<dbReference type="Pfam" id="PF00083">
    <property type="entry name" value="Sugar_tr"/>
    <property type="match status" value="1"/>
</dbReference>
<evidence type="ECO:0000256" key="4">
    <source>
        <dbReference type="ARBA" id="ARBA00022692"/>
    </source>
</evidence>
<feature type="transmembrane region" description="Helical" evidence="10">
    <location>
        <begin position="125"/>
        <end position="142"/>
    </location>
</feature>
<feature type="transmembrane region" description="Helical" evidence="10">
    <location>
        <begin position="95"/>
        <end position="113"/>
    </location>
</feature>
<dbReference type="SUPFAM" id="SSF103473">
    <property type="entry name" value="MFS general substrate transporter"/>
    <property type="match status" value="1"/>
</dbReference>
<dbReference type="InterPro" id="IPR020846">
    <property type="entry name" value="MFS_dom"/>
</dbReference>
<feature type="transmembrane region" description="Helical" evidence="10">
    <location>
        <begin position="421"/>
        <end position="440"/>
    </location>
</feature>
<evidence type="ECO:0000256" key="3">
    <source>
        <dbReference type="ARBA" id="ARBA00022448"/>
    </source>
</evidence>
<keyword evidence="5 10" id="KW-1133">Transmembrane helix</keyword>
<feature type="compositionally biased region" description="Polar residues" evidence="9">
    <location>
        <begin position="1"/>
        <end position="11"/>
    </location>
</feature>
<comment type="catalytic activity">
    <reaction evidence="7">
        <text>myo-inositol(out) + H(+)(out) = myo-inositol(in) + H(+)(in)</text>
        <dbReference type="Rhea" id="RHEA:60364"/>
        <dbReference type="ChEBI" id="CHEBI:15378"/>
        <dbReference type="ChEBI" id="CHEBI:17268"/>
    </reaction>
</comment>
<keyword evidence="3 8" id="KW-0813">Transport</keyword>
<dbReference type="GO" id="GO:0005351">
    <property type="term" value="F:carbohydrate:proton symporter activity"/>
    <property type="evidence" value="ECO:0007669"/>
    <property type="project" value="TreeGrafter"/>
</dbReference>
<dbReference type="PANTHER" id="PTHR48022">
    <property type="entry name" value="PLASTIDIC GLUCOSE TRANSPORTER 4"/>
    <property type="match status" value="1"/>
</dbReference>
<evidence type="ECO:0000256" key="8">
    <source>
        <dbReference type="RuleBase" id="RU003346"/>
    </source>
</evidence>
<evidence type="ECO:0000256" key="9">
    <source>
        <dbReference type="SAM" id="MobiDB-lite"/>
    </source>
</evidence>
<evidence type="ECO:0000313" key="13">
    <source>
        <dbReference type="Proteomes" id="UP000053989"/>
    </source>
</evidence>
<dbReference type="EMBL" id="KN822006">
    <property type="protein sequence ID" value="KIM69647.1"/>
    <property type="molecule type" value="Genomic_DNA"/>
</dbReference>
<dbReference type="PANTHER" id="PTHR48022:SF48">
    <property type="entry name" value="SUGAR TRANSPORTER, PUTATIVE (AFU_ORTHOLOGUE AFUA_3G06730)-RELATED"/>
    <property type="match status" value="1"/>
</dbReference>
<dbReference type="HOGENOM" id="CLU_001265_30_12_1"/>
<proteinExistence type="inferred from homology"/>
<feature type="transmembrane region" description="Helical" evidence="10">
    <location>
        <begin position="48"/>
        <end position="66"/>
    </location>
</feature>
<gene>
    <name evidence="12" type="ORF">SCLCIDRAFT_1208127</name>
</gene>
<evidence type="ECO:0000256" key="5">
    <source>
        <dbReference type="ARBA" id="ARBA00022989"/>
    </source>
</evidence>
<feature type="domain" description="Major facilitator superfamily (MFS) profile" evidence="11">
    <location>
        <begin position="53"/>
        <end position="542"/>
    </location>
</feature>
<evidence type="ECO:0000313" key="12">
    <source>
        <dbReference type="EMBL" id="KIM69647.1"/>
    </source>
</evidence>
<feature type="transmembrane region" description="Helical" evidence="10">
    <location>
        <begin position="487"/>
        <end position="507"/>
    </location>
</feature>
<dbReference type="InParanoid" id="A0A0C3AXF3"/>
<dbReference type="PRINTS" id="PR00171">
    <property type="entry name" value="SUGRTRNSPORT"/>
</dbReference>
<comment type="similarity">
    <text evidence="2 8">Belongs to the major facilitator superfamily. Sugar transporter (TC 2.A.1.1) family.</text>
</comment>
<dbReference type="InterPro" id="IPR050360">
    <property type="entry name" value="MFS_Sugar_Transporters"/>
</dbReference>
<accession>A0A0C3AXF3</accession>
<evidence type="ECO:0000256" key="10">
    <source>
        <dbReference type="SAM" id="Phobius"/>
    </source>
</evidence>
<feature type="transmembrane region" description="Helical" evidence="10">
    <location>
        <begin position="519"/>
        <end position="538"/>
    </location>
</feature>
<feature type="region of interest" description="Disordered" evidence="9">
    <location>
        <begin position="1"/>
        <end position="20"/>
    </location>
</feature>
<dbReference type="STRING" id="1036808.A0A0C3AXF3"/>
<sequence>MTQNANASLNSGKGEGKEKRDIVHDEHPVLHLAEMEGRTGFRGLFDNLFVLGVTCFASLGGFLFGYDQGVVSNVLAMESFGAAFPEIYMDSTLKGWFVSTLLLTAWFGSLLNGPICDKIGRKRNIMANVVVFLIGSALQTGATVEKHLFIGRAIAGLSVGALTHVVPMYLAEISSVNIRGALVALQQLSITFGILVSYWIAYGTSHIGGTRCAPGVAYTGPLLNGSPTFDPYTDVPANGCTGQREASWRVPVGIQMLPALLLGIGMAFMPYSPRWLMEKGREEQALQTLSALRRKPVDDPAVHYEFLEIKAEIQYAREIVEIAHPNASKLQRLINNYIALVATRPKFKRLVVGCLTMFYQQFMGINAIIYYAPTIFAQLGLNPNTTSLLATGVYGILNFLSTFPAIILLDTVGRRPLLMSGALGCCIALLVVGSLIAAFGNDWPAHAMAGHTAIAFVYFYCINFAYSWAPIGWVLPSEVFPLHLRSTGISITTSCTWMSNFIIGLVSPRMLAHIGHGGTYFFFAAFSILAFFSAFLVYPETKGRTLEEMDAAFGDNTSEKEKQHMEAICRNLGLPSKALLSA</sequence>
<dbReference type="NCBIfam" id="TIGR00879">
    <property type="entry name" value="SP"/>
    <property type="match status" value="1"/>
</dbReference>
<evidence type="ECO:0000259" key="11">
    <source>
        <dbReference type="PROSITE" id="PS50850"/>
    </source>
</evidence>
<feature type="transmembrane region" description="Helical" evidence="10">
    <location>
        <begin position="350"/>
        <end position="372"/>
    </location>
</feature>
<dbReference type="OrthoDB" id="8120565at2759"/>
<keyword evidence="13" id="KW-1185">Reference proteome</keyword>
<comment type="subcellular location">
    <subcellularLocation>
        <location evidence="1">Membrane</location>
        <topology evidence="1">Multi-pass membrane protein</topology>
    </subcellularLocation>
</comment>
<feature type="transmembrane region" description="Helical" evidence="10">
    <location>
        <begin position="148"/>
        <end position="170"/>
    </location>
</feature>
<dbReference type="InterPro" id="IPR036259">
    <property type="entry name" value="MFS_trans_sf"/>
</dbReference>
<dbReference type="InterPro" id="IPR005829">
    <property type="entry name" value="Sugar_transporter_CS"/>
</dbReference>
<reference evidence="13" key="2">
    <citation type="submission" date="2015-01" db="EMBL/GenBank/DDBJ databases">
        <title>Evolutionary Origins and Diversification of the Mycorrhizal Mutualists.</title>
        <authorList>
            <consortium name="DOE Joint Genome Institute"/>
            <consortium name="Mycorrhizal Genomics Consortium"/>
            <person name="Kohler A."/>
            <person name="Kuo A."/>
            <person name="Nagy L.G."/>
            <person name="Floudas D."/>
            <person name="Copeland A."/>
            <person name="Barry K.W."/>
            <person name="Cichocki N."/>
            <person name="Veneault-Fourrey C."/>
            <person name="LaButti K."/>
            <person name="Lindquist E.A."/>
            <person name="Lipzen A."/>
            <person name="Lundell T."/>
            <person name="Morin E."/>
            <person name="Murat C."/>
            <person name="Riley R."/>
            <person name="Ohm R."/>
            <person name="Sun H."/>
            <person name="Tunlid A."/>
            <person name="Henrissat B."/>
            <person name="Grigoriev I.V."/>
            <person name="Hibbett D.S."/>
            <person name="Martin F."/>
        </authorList>
    </citation>
    <scope>NUCLEOTIDE SEQUENCE [LARGE SCALE GENOMIC DNA]</scope>
    <source>
        <strain evidence="13">Foug A</strain>
    </source>
</reference>
<dbReference type="InterPro" id="IPR005828">
    <property type="entry name" value="MFS_sugar_transport-like"/>
</dbReference>
<evidence type="ECO:0000256" key="7">
    <source>
        <dbReference type="ARBA" id="ARBA00049119"/>
    </source>
</evidence>
<dbReference type="PROSITE" id="PS50850">
    <property type="entry name" value="MFS"/>
    <property type="match status" value="1"/>
</dbReference>
<dbReference type="InterPro" id="IPR003663">
    <property type="entry name" value="Sugar/inositol_transpt"/>
</dbReference>
<evidence type="ECO:0000256" key="2">
    <source>
        <dbReference type="ARBA" id="ARBA00010992"/>
    </source>
</evidence>
<evidence type="ECO:0000256" key="1">
    <source>
        <dbReference type="ARBA" id="ARBA00004141"/>
    </source>
</evidence>
<evidence type="ECO:0000256" key="6">
    <source>
        <dbReference type="ARBA" id="ARBA00023136"/>
    </source>
</evidence>
<feature type="transmembrane region" description="Helical" evidence="10">
    <location>
        <begin position="392"/>
        <end position="409"/>
    </location>
</feature>
<keyword evidence="4 10" id="KW-0812">Transmembrane</keyword>
<dbReference type="PROSITE" id="PS00217">
    <property type="entry name" value="SUGAR_TRANSPORT_2"/>
    <property type="match status" value="1"/>
</dbReference>
<name>A0A0C3AXF3_9AGAM</name>
<dbReference type="Proteomes" id="UP000053989">
    <property type="component" value="Unassembled WGS sequence"/>
</dbReference>
<reference evidence="12 13" key="1">
    <citation type="submission" date="2014-04" db="EMBL/GenBank/DDBJ databases">
        <authorList>
            <consortium name="DOE Joint Genome Institute"/>
            <person name="Kuo A."/>
            <person name="Kohler A."/>
            <person name="Nagy L.G."/>
            <person name="Floudas D."/>
            <person name="Copeland A."/>
            <person name="Barry K.W."/>
            <person name="Cichocki N."/>
            <person name="Veneault-Fourrey C."/>
            <person name="LaButti K."/>
            <person name="Lindquist E.A."/>
            <person name="Lipzen A."/>
            <person name="Lundell T."/>
            <person name="Morin E."/>
            <person name="Murat C."/>
            <person name="Sun H."/>
            <person name="Tunlid A."/>
            <person name="Henrissat B."/>
            <person name="Grigoriev I.V."/>
            <person name="Hibbett D.S."/>
            <person name="Martin F."/>
            <person name="Nordberg H.P."/>
            <person name="Cantor M.N."/>
            <person name="Hua S.X."/>
        </authorList>
    </citation>
    <scope>NUCLEOTIDE SEQUENCE [LARGE SCALE GENOMIC DNA]</scope>
    <source>
        <strain evidence="12 13">Foug A</strain>
    </source>
</reference>
<feature type="transmembrane region" description="Helical" evidence="10">
    <location>
        <begin position="182"/>
        <end position="201"/>
    </location>
</feature>
<dbReference type="FunCoup" id="A0A0C3AXF3">
    <property type="interactions" value="279"/>
</dbReference>
<feature type="transmembrane region" description="Helical" evidence="10">
    <location>
        <begin position="452"/>
        <end position="475"/>
    </location>
</feature>
<dbReference type="Gene3D" id="1.20.1250.20">
    <property type="entry name" value="MFS general substrate transporter like domains"/>
    <property type="match status" value="2"/>
</dbReference>
<protein>
    <recommendedName>
        <fullName evidence="11">Major facilitator superfamily (MFS) profile domain-containing protein</fullName>
    </recommendedName>
</protein>
<keyword evidence="6 10" id="KW-0472">Membrane</keyword>
<organism evidence="12 13">
    <name type="scientific">Scleroderma citrinum Foug A</name>
    <dbReference type="NCBI Taxonomy" id="1036808"/>
    <lineage>
        <taxon>Eukaryota</taxon>
        <taxon>Fungi</taxon>
        <taxon>Dikarya</taxon>
        <taxon>Basidiomycota</taxon>
        <taxon>Agaricomycotina</taxon>
        <taxon>Agaricomycetes</taxon>
        <taxon>Agaricomycetidae</taxon>
        <taxon>Boletales</taxon>
        <taxon>Sclerodermatineae</taxon>
        <taxon>Sclerodermataceae</taxon>
        <taxon>Scleroderma</taxon>
    </lineage>
</organism>